<organism evidence="3 4">
    <name type="scientific">Nocardia aurantia</name>
    <dbReference type="NCBI Taxonomy" id="2585199"/>
    <lineage>
        <taxon>Bacteria</taxon>
        <taxon>Bacillati</taxon>
        <taxon>Actinomycetota</taxon>
        <taxon>Actinomycetes</taxon>
        <taxon>Mycobacteriales</taxon>
        <taxon>Nocardiaceae</taxon>
        <taxon>Nocardia</taxon>
    </lineage>
</organism>
<keyword evidence="4" id="KW-1185">Reference proteome</keyword>
<sequence>MSPKRLSLVFTVACALIAALAVMPRGAAEPVLGPAPDLVDGPAGANDWSCRPSAAAPNPVVLVHGAGTDAAQSFAQLAPRLHRAGYCAFTANFGRPRLVSGPATGPERLDWPGTGPMAAALTGHVVYGVADIAATSAELAAFVDRVRAATGAKRVALVGHSTGGTVIREFLHAHPAAAATVVTLATPYRGSTYSGLAAHYPDLAALGLDGPQIAAQVYGTAGAEQAVGSPVMTRLDAEGETVPGVRWTAIASRADEVITPPESALLTAPKAADRNIWVQDTCPGDPVAHADLLTDPHALDLVVSALADAPPARC</sequence>
<feature type="signal peptide" evidence="1">
    <location>
        <begin position="1"/>
        <end position="27"/>
    </location>
</feature>
<dbReference type="GO" id="GO:0003824">
    <property type="term" value="F:catalytic activity"/>
    <property type="evidence" value="ECO:0007669"/>
    <property type="project" value="UniProtKB-ARBA"/>
</dbReference>
<name>A0A7K0DGF6_9NOCA</name>
<dbReference type="Gene3D" id="3.40.50.1820">
    <property type="entry name" value="alpha/beta hydrolase"/>
    <property type="match status" value="1"/>
</dbReference>
<comment type="caution">
    <text evidence="3">The sequence shown here is derived from an EMBL/GenBank/DDBJ whole genome shotgun (WGS) entry which is preliminary data.</text>
</comment>
<evidence type="ECO:0000313" key="4">
    <source>
        <dbReference type="Proteomes" id="UP000431401"/>
    </source>
</evidence>
<dbReference type="InterPro" id="IPR000073">
    <property type="entry name" value="AB_hydrolase_1"/>
</dbReference>
<dbReference type="SUPFAM" id="SSF53474">
    <property type="entry name" value="alpha/beta-Hydrolases"/>
    <property type="match status" value="1"/>
</dbReference>
<evidence type="ECO:0000259" key="2">
    <source>
        <dbReference type="Pfam" id="PF00561"/>
    </source>
</evidence>
<gene>
    <name evidence="3" type="ORF">NRB56_04470</name>
</gene>
<proteinExistence type="predicted"/>
<protein>
    <recommendedName>
        <fullName evidence="2">AB hydrolase-1 domain-containing protein</fullName>
    </recommendedName>
</protein>
<feature type="domain" description="AB hydrolase-1" evidence="2">
    <location>
        <begin position="58"/>
        <end position="186"/>
    </location>
</feature>
<dbReference type="InterPro" id="IPR029058">
    <property type="entry name" value="AB_hydrolase_fold"/>
</dbReference>
<dbReference type="Pfam" id="PF00561">
    <property type="entry name" value="Abhydrolase_1"/>
    <property type="match status" value="1"/>
</dbReference>
<dbReference type="AlphaFoldDB" id="A0A7K0DGF6"/>
<dbReference type="PANTHER" id="PTHR37946:SF1">
    <property type="entry name" value="SLL1969 PROTEIN"/>
    <property type="match status" value="1"/>
</dbReference>
<keyword evidence="1" id="KW-0732">Signal</keyword>
<dbReference type="PANTHER" id="PTHR37946">
    <property type="entry name" value="SLL1969 PROTEIN"/>
    <property type="match status" value="1"/>
</dbReference>
<feature type="chain" id="PRO_5029465298" description="AB hydrolase-1 domain-containing protein" evidence="1">
    <location>
        <begin position="28"/>
        <end position="314"/>
    </location>
</feature>
<dbReference type="EMBL" id="WEGI01000001">
    <property type="protein sequence ID" value="MQY24893.1"/>
    <property type="molecule type" value="Genomic_DNA"/>
</dbReference>
<evidence type="ECO:0000313" key="3">
    <source>
        <dbReference type="EMBL" id="MQY24893.1"/>
    </source>
</evidence>
<dbReference type="RefSeq" id="WP_319942446.1">
    <property type="nucleotide sequence ID" value="NZ_WEGI01000001.1"/>
</dbReference>
<reference evidence="3 4" key="1">
    <citation type="submission" date="2019-10" db="EMBL/GenBank/DDBJ databases">
        <title>Nocardia macrotermitis sp. nov. and Nocardia aurantia sp. nov., isolated from the gut of fungus growing-termite Macrotermes natalensis.</title>
        <authorList>
            <person name="Benndorf R."/>
            <person name="Schwitalla J."/>
            <person name="Martin K."/>
            <person name="De Beer W."/>
            <person name="Kaster A.-K."/>
            <person name="Vollmers J."/>
            <person name="Poulsen M."/>
            <person name="Beemelmanns C."/>
        </authorList>
    </citation>
    <scope>NUCLEOTIDE SEQUENCE [LARGE SCALE GENOMIC DNA]</scope>
    <source>
        <strain evidence="3 4">RB56</strain>
    </source>
</reference>
<dbReference type="Proteomes" id="UP000431401">
    <property type="component" value="Unassembled WGS sequence"/>
</dbReference>
<accession>A0A7K0DGF6</accession>
<evidence type="ECO:0000256" key="1">
    <source>
        <dbReference type="SAM" id="SignalP"/>
    </source>
</evidence>